<organism evidence="2 3">
    <name type="scientific">Coprinellus micaceus</name>
    <name type="common">Glistening ink-cap mushroom</name>
    <name type="synonym">Coprinus micaceus</name>
    <dbReference type="NCBI Taxonomy" id="71717"/>
    <lineage>
        <taxon>Eukaryota</taxon>
        <taxon>Fungi</taxon>
        <taxon>Dikarya</taxon>
        <taxon>Basidiomycota</taxon>
        <taxon>Agaricomycotina</taxon>
        <taxon>Agaricomycetes</taxon>
        <taxon>Agaricomycetidae</taxon>
        <taxon>Agaricales</taxon>
        <taxon>Agaricineae</taxon>
        <taxon>Psathyrellaceae</taxon>
        <taxon>Coprinellus</taxon>
    </lineage>
</organism>
<name>A0A4Y7SXA6_COPMI</name>
<feature type="compositionally biased region" description="Low complexity" evidence="1">
    <location>
        <begin position="235"/>
        <end position="248"/>
    </location>
</feature>
<feature type="compositionally biased region" description="Low complexity" evidence="1">
    <location>
        <begin position="114"/>
        <end position="153"/>
    </location>
</feature>
<feature type="region of interest" description="Disordered" evidence="1">
    <location>
        <begin position="96"/>
        <end position="155"/>
    </location>
</feature>
<feature type="region of interest" description="Disordered" evidence="1">
    <location>
        <begin position="269"/>
        <end position="306"/>
    </location>
</feature>
<evidence type="ECO:0008006" key="4">
    <source>
        <dbReference type="Google" id="ProtNLM"/>
    </source>
</evidence>
<feature type="region of interest" description="Disordered" evidence="1">
    <location>
        <begin position="180"/>
        <end position="248"/>
    </location>
</feature>
<feature type="compositionally biased region" description="Low complexity" evidence="1">
    <location>
        <begin position="183"/>
        <end position="196"/>
    </location>
</feature>
<protein>
    <recommendedName>
        <fullName evidence="4">C2H2-type domain-containing protein</fullName>
    </recommendedName>
</protein>
<dbReference type="AlphaFoldDB" id="A0A4Y7SXA6"/>
<evidence type="ECO:0000256" key="1">
    <source>
        <dbReference type="SAM" id="MobiDB-lite"/>
    </source>
</evidence>
<proteinExistence type="predicted"/>
<dbReference type="Proteomes" id="UP000298030">
    <property type="component" value="Unassembled WGS sequence"/>
</dbReference>
<feature type="region of interest" description="Disordered" evidence="1">
    <location>
        <begin position="338"/>
        <end position="370"/>
    </location>
</feature>
<evidence type="ECO:0000313" key="2">
    <source>
        <dbReference type="EMBL" id="TEB26472.1"/>
    </source>
</evidence>
<evidence type="ECO:0000313" key="3">
    <source>
        <dbReference type="Proteomes" id="UP000298030"/>
    </source>
</evidence>
<feature type="compositionally biased region" description="Polar residues" evidence="1">
    <location>
        <begin position="289"/>
        <end position="299"/>
    </location>
</feature>
<gene>
    <name evidence="2" type="ORF">FA13DRAFT_1039759</name>
</gene>
<dbReference type="STRING" id="71717.A0A4Y7SXA6"/>
<dbReference type="EMBL" id="QPFP01000048">
    <property type="protein sequence ID" value="TEB26472.1"/>
    <property type="molecule type" value="Genomic_DNA"/>
</dbReference>
<reference evidence="2 3" key="1">
    <citation type="journal article" date="2019" name="Nat. Ecol. Evol.">
        <title>Megaphylogeny resolves global patterns of mushroom evolution.</title>
        <authorList>
            <person name="Varga T."/>
            <person name="Krizsan K."/>
            <person name="Foldi C."/>
            <person name="Dima B."/>
            <person name="Sanchez-Garcia M."/>
            <person name="Sanchez-Ramirez S."/>
            <person name="Szollosi G.J."/>
            <person name="Szarkandi J.G."/>
            <person name="Papp V."/>
            <person name="Albert L."/>
            <person name="Andreopoulos W."/>
            <person name="Angelini C."/>
            <person name="Antonin V."/>
            <person name="Barry K.W."/>
            <person name="Bougher N.L."/>
            <person name="Buchanan P."/>
            <person name="Buyck B."/>
            <person name="Bense V."/>
            <person name="Catcheside P."/>
            <person name="Chovatia M."/>
            <person name="Cooper J."/>
            <person name="Damon W."/>
            <person name="Desjardin D."/>
            <person name="Finy P."/>
            <person name="Geml J."/>
            <person name="Haridas S."/>
            <person name="Hughes K."/>
            <person name="Justo A."/>
            <person name="Karasinski D."/>
            <person name="Kautmanova I."/>
            <person name="Kiss B."/>
            <person name="Kocsube S."/>
            <person name="Kotiranta H."/>
            <person name="LaButti K.M."/>
            <person name="Lechner B.E."/>
            <person name="Liimatainen K."/>
            <person name="Lipzen A."/>
            <person name="Lukacs Z."/>
            <person name="Mihaltcheva S."/>
            <person name="Morgado L.N."/>
            <person name="Niskanen T."/>
            <person name="Noordeloos M.E."/>
            <person name="Ohm R.A."/>
            <person name="Ortiz-Santana B."/>
            <person name="Ovrebo C."/>
            <person name="Racz N."/>
            <person name="Riley R."/>
            <person name="Savchenko A."/>
            <person name="Shiryaev A."/>
            <person name="Soop K."/>
            <person name="Spirin V."/>
            <person name="Szebenyi C."/>
            <person name="Tomsovsky M."/>
            <person name="Tulloss R.E."/>
            <person name="Uehling J."/>
            <person name="Grigoriev I.V."/>
            <person name="Vagvolgyi C."/>
            <person name="Papp T."/>
            <person name="Martin F.M."/>
            <person name="Miettinen O."/>
            <person name="Hibbett D.S."/>
            <person name="Nagy L.G."/>
        </authorList>
    </citation>
    <scope>NUCLEOTIDE SEQUENCE [LARGE SCALE GENOMIC DNA]</scope>
    <source>
        <strain evidence="2 3">FP101781</strain>
    </source>
</reference>
<comment type="caution">
    <text evidence="2">The sequence shown here is derived from an EMBL/GenBank/DDBJ whole genome shotgun (WGS) entry which is preliminary data.</text>
</comment>
<feature type="compositionally biased region" description="Low complexity" evidence="1">
    <location>
        <begin position="338"/>
        <end position="359"/>
    </location>
</feature>
<accession>A0A4Y7SXA6</accession>
<keyword evidence="3" id="KW-1185">Reference proteome</keyword>
<dbReference type="OrthoDB" id="3269380at2759"/>
<sequence length="370" mass="39485">MATSQGQIGGLPTTLDTALLNSYYDLNLQSMNITETELREVEREAEKRLRPFACGVGDCQRRYKNMNGLRYHYQHSGEHGAVGLALLASGQHECLQNNHSAKRREQQQQHHHPNSSNTHNASSHNQNATNSNNYSSNISNSTPSTPAPTASNPYGATTFAMDEEREGRKRFGNSSAFAQLKGSASVPVSRAASSSRTGTPVPITVPASANTSPKAHTANMHMPSPPPTNSSLNALPTGSTSSLSGALGTSSMTTPIQVVPVHVQQVNGVGINTGLPPTSPPTSAATSPGQHHTTAGSPGQQQVTQQQMQQMAAAAYQQYAQQFQRQYQAAMQMHAAQQQQAGHQVHPGQQQAQPQQSQGDWAAGMSMDMS</sequence>